<feature type="transmembrane region" description="Helical" evidence="1">
    <location>
        <begin position="16"/>
        <end position="36"/>
    </location>
</feature>
<gene>
    <name evidence="2" type="ORF">SAMN05216218_104226</name>
</gene>
<feature type="transmembrane region" description="Helical" evidence="1">
    <location>
        <begin position="48"/>
        <end position="71"/>
    </location>
</feature>
<keyword evidence="1" id="KW-0472">Membrane</keyword>
<dbReference type="RefSeq" id="WP_092689914.1">
    <property type="nucleotide sequence ID" value="NZ_FNBK01000004.1"/>
</dbReference>
<evidence type="ECO:0000313" key="2">
    <source>
        <dbReference type="EMBL" id="SDF20689.1"/>
    </source>
</evidence>
<proteinExistence type="predicted"/>
<keyword evidence="1" id="KW-0812">Transmembrane</keyword>
<keyword evidence="1" id="KW-1133">Transmembrane helix</keyword>
<protein>
    <submittedName>
        <fullName evidence="2">Uncharacterized protein</fullName>
    </submittedName>
</protein>
<dbReference type="EMBL" id="FNBK01000004">
    <property type="protein sequence ID" value="SDF20689.1"/>
    <property type="molecule type" value="Genomic_DNA"/>
</dbReference>
<evidence type="ECO:0000256" key="1">
    <source>
        <dbReference type="SAM" id="Phobius"/>
    </source>
</evidence>
<accession>A0A1G7J864</accession>
<keyword evidence="3" id="KW-1185">Reference proteome</keyword>
<name>A0A1G7J864_9EURY</name>
<reference evidence="3" key="1">
    <citation type="submission" date="2016-10" db="EMBL/GenBank/DDBJ databases">
        <authorList>
            <person name="Varghese N."/>
            <person name="Submissions S."/>
        </authorList>
    </citation>
    <scope>NUCLEOTIDE SEQUENCE [LARGE SCALE GENOMIC DNA]</scope>
    <source>
        <strain evidence="3">IBRC-M 10760</strain>
    </source>
</reference>
<evidence type="ECO:0000313" key="3">
    <source>
        <dbReference type="Proteomes" id="UP000199076"/>
    </source>
</evidence>
<dbReference type="OrthoDB" id="221164at2157"/>
<dbReference type="STRING" id="660518.SAMN05216218_104226"/>
<organism evidence="2 3">
    <name type="scientific">Halorientalis regularis</name>
    <dbReference type="NCBI Taxonomy" id="660518"/>
    <lineage>
        <taxon>Archaea</taxon>
        <taxon>Methanobacteriati</taxon>
        <taxon>Methanobacteriota</taxon>
        <taxon>Stenosarchaea group</taxon>
        <taxon>Halobacteria</taxon>
        <taxon>Halobacteriales</taxon>
        <taxon>Haloarculaceae</taxon>
        <taxon>Halorientalis</taxon>
    </lineage>
</organism>
<dbReference type="AlphaFoldDB" id="A0A1G7J864"/>
<feature type="transmembrane region" description="Helical" evidence="1">
    <location>
        <begin position="91"/>
        <end position="109"/>
    </location>
</feature>
<dbReference type="Proteomes" id="UP000199076">
    <property type="component" value="Unassembled WGS sequence"/>
</dbReference>
<sequence length="115" mass="12554">MTDPVLQFAARTSDPVSSTFTVAIAVLGLLVGYIAFRGYRRNESLPMLFVATGFLLTFWTRGFLLGVYLVLDRVGSFAPGMRTTVDVALSLAADGSTVVGLLCLLYGLWMPRREN</sequence>